<keyword evidence="1" id="KW-0472">Membrane</keyword>
<accession>A0A9P0QAT7</accession>
<comment type="caution">
    <text evidence="2">The sequence shown here is derived from an EMBL/GenBank/DDBJ whole genome shotgun (WGS) entry which is preliminary data.</text>
</comment>
<feature type="transmembrane region" description="Helical" evidence="1">
    <location>
        <begin position="29"/>
        <end position="49"/>
    </location>
</feature>
<gene>
    <name evidence="2" type="ORF">ACAOBT_LOCUS35201</name>
</gene>
<keyword evidence="3" id="KW-1185">Reference proteome</keyword>
<keyword evidence="1" id="KW-1133">Transmembrane helix</keyword>
<evidence type="ECO:0000313" key="3">
    <source>
        <dbReference type="Proteomes" id="UP001152888"/>
    </source>
</evidence>
<dbReference type="AlphaFoldDB" id="A0A9P0QAT7"/>
<name>A0A9P0QAT7_ACAOB</name>
<dbReference type="Proteomes" id="UP001152888">
    <property type="component" value="Unassembled WGS sequence"/>
</dbReference>
<proteinExistence type="predicted"/>
<dbReference type="EMBL" id="CAKOFQ010008834">
    <property type="protein sequence ID" value="CAH2016176.1"/>
    <property type="molecule type" value="Genomic_DNA"/>
</dbReference>
<evidence type="ECO:0000313" key="2">
    <source>
        <dbReference type="EMBL" id="CAH2016176.1"/>
    </source>
</evidence>
<keyword evidence="1" id="KW-0812">Transmembrane</keyword>
<evidence type="ECO:0000256" key="1">
    <source>
        <dbReference type="SAM" id="Phobius"/>
    </source>
</evidence>
<reference evidence="2" key="1">
    <citation type="submission" date="2022-03" db="EMBL/GenBank/DDBJ databases">
        <authorList>
            <person name="Sayadi A."/>
        </authorList>
    </citation>
    <scope>NUCLEOTIDE SEQUENCE</scope>
</reference>
<organism evidence="2 3">
    <name type="scientific">Acanthoscelides obtectus</name>
    <name type="common">Bean weevil</name>
    <name type="synonym">Bruchus obtectus</name>
    <dbReference type="NCBI Taxonomy" id="200917"/>
    <lineage>
        <taxon>Eukaryota</taxon>
        <taxon>Metazoa</taxon>
        <taxon>Ecdysozoa</taxon>
        <taxon>Arthropoda</taxon>
        <taxon>Hexapoda</taxon>
        <taxon>Insecta</taxon>
        <taxon>Pterygota</taxon>
        <taxon>Neoptera</taxon>
        <taxon>Endopterygota</taxon>
        <taxon>Coleoptera</taxon>
        <taxon>Polyphaga</taxon>
        <taxon>Cucujiformia</taxon>
        <taxon>Chrysomeloidea</taxon>
        <taxon>Chrysomelidae</taxon>
        <taxon>Bruchinae</taxon>
        <taxon>Bruchini</taxon>
        <taxon>Acanthoscelides</taxon>
    </lineage>
</organism>
<sequence length="65" mass="7558">MPLYNFILEVYQLLFGHHSLKKTLSKSPLVIICQLFLINFLKFIAVFINDTITSFQIPKIEQTGE</sequence>
<protein>
    <submittedName>
        <fullName evidence="2">Uncharacterized protein</fullName>
    </submittedName>
</protein>